<gene>
    <name evidence="1" type="ORF">MXF72_05450</name>
</gene>
<reference evidence="1" key="1">
    <citation type="submission" date="2022-04" db="EMBL/GenBank/DDBJ databases">
        <title>Genomic mining of Alcaligenes faecalis D334 producing ectoin and derivatives.</title>
        <authorList>
            <person name="Doan V.T."/>
            <person name="Quach N.T."/>
            <person name="Vu T.-H.-N."/>
            <person name="Phi Q.-T."/>
        </authorList>
    </citation>
    <scope>NUCLEOTIDE SEQUENCE</scope>
    <source>
        <strain evidence="1">D334</strain>
    </source>
</reference>
<protein>
    <submittedName>
        <fullName evidence="1">Uncharacterized protein</fullName>
    </submittedName>
</protein>
<evidence type="ECO:0000313" key="1">
    <source>
        <dbReference type="EMBL" id="UPL22527.1"/>
    </source>
</evidence>
<dbReference type="AlphaFoldDB" id="A0AAE9HFL6"/>
<name>A0AAE9HFL6_ALCFA</name>
<dbReference type="RefSeq" id="WP_247966592.1">
    <property type="nucleotide sequence ID" value="NZ_CP095873.1"/>
</dbReference>
<dbReference type="EMBL" id="CP095873">
    <property type="protein sequence ID" value="UPL22527.1"/>
    <property type="molecule type" value="Genomic_DNA"/>
</dbReference>
<evidence type="ECO:0000313" key="2">
    <source>
        <dbReference type="Proteomes" id="UP000830925"/>
    </source>
</evidence>
<proteinExistence type="predicted"/>
<accession>A0AAE9HFL6</accession>
<dbReference type="Proteomes" id="UP000830925">
    <property type="component" value="Chromosome"/>
</dbReference>
<organism evidence="1 2">
    <name type="scientific">Alcaligenes faecalis</name>
    <dbReference type="NCBI Taxonomy" id="511"/>
    <lineage>
        <taxon>Bacteria</taxon>
        <taxon>Pseudomonadati</taxon>
        <taxon>Pseudomonadota</taxon>
        <taxon>Betaproteobacteria</taxon>
        <taxon>Burkholderiales</taxon>
        <taxon>Alcaligenaceae</taxon>
        <taxon>Alcaligenes</taxon>
    </lineage>
</organism>
<sequence>MDKQWILSNPLARHPNRGTMVKPSTAFYRALTDTAIRREQGASILFSAQAEAALKAKFLQQ</sequence>